<evidence type="ECO:0000313" key="2">
    <source>
        <dbReference type="EMBL" id="NMD57702.1"/>
    </source>
</evidence>
<feature type="non-terminal residue" evidence="2">
    <location>
        <position position="66"/>
    </location>
</feature>
<proteinExistence type="predicted"/>
<dbReference type="Proteomes" id="UP000556611">
    <property type="component" value="Unassembled WGS sequence"/>
</dbReference>
<feature type="domain" description="L-seryl-tRNA selenium transferase N-terminal" evidence="1">
    <location>
        <begin position="5"/>
        <end position="44"/>
    </location>
</feature>
<gene>
    <name evidence="2" type="ORF">HHU10_18975</name>
</gene>
<protein>
    <submittedName>
        <fullName evidence="2">L-seryl-tRNA(Sec) selenium transferase</fullName>
    </submittedName>
</protein>
<accession>A0ABX1LHK1</accession>
<evidence type="ECO:0000259" key="1">
    <source>
        <dbReference type="Pfam" id="PF12390"/>
    </source>
</evidence>
<keyword evidence="2" id="KW-0808">Transferase</keyword>
<reference evidence="2 3" key="1">
    <citation type="submission" date="2020-04" db="EMBL/GenBank/DDBJ databases">
        <title>MicrobeNet Type strains.</title>
        <authorList>
            <person name="Nicholson A.C."/>
        </authorList>
    </citation>
    <scope>NUCLEOTIDE SEQUENCE [LARGE SCALE GENOMIC DNA]</scope>
    <source>
        <strain evidence="2 3">ATCC BAA-330</strain>
    </source>
</reference>
<dbReference type="EMBL" id="JABARZ010000020">
    <property type="protein sequence ID" value="NMD57702.1"/>
    <property type="molecule type" value="Genomic_DNA"/>
</dbReference>
<dbReference type="GO" id="GO:0016740">
    <property type="term" value="F:transferase activity"/>
    <property type="evidence" value="ECO:0007669"/>
    <property type="project" value="UniProtKB-KW"/>
</dbReference>
<name>A0ABX1LHK1_9ACTN</name>
<dbReference type="InterPro" id="IPR025862">
    <property type="entry name" value="SelA_trans_N_dom"/>
</dbReference>
<dbReference type="Pfam" id="PF12390">
    <property type="entry name" value="Se-cys_synth_N"/>
    <property type="match status" value="1"/>
</dbReference>
<keyword evidence="3" id="KW-1185">Reference proteome</keyword>
<comment type="caution">
    <text evidence="2">The sequence shown here is derived from an EMBL/GenBank/DDBJ whole genome shotgun (WGS) entry which is preliminary data.</text>
</comment>
<sequence length="66" mass="6917">MTDPRKSIPRTDHLLAAPAMVAAAVRLGERRVRTVVAGAQDAARRGELAPGEVATTVERELAAATP</sequence>
<evidence type="ECO:0000313" key="3">
    <source>
        <dbReference type="Proteomes" id="UP000556611"/>
    </source>
</evidence>
<organism evidence="2 3">
    <name type="scientific">Tsukamurella columbiensis</name>
    <dbReference type="NCBI Taxonomy" id="128509"/>
    <lineage>
        <taxon>Bacteria</taxon>
        <taxon>Bacillati</taxon>
        <taxon>Actinomycetota</taxon>
        <taxon>Actinomycetes</taxon>
        <taxon>Mycobacteriales</taxon>
        <taxon>Tsukamurellaceae</taxon>
        <taxon>Tsukamurella</taxon>
    </lineage>
</organism>